<evidence type="ECO:0000313" key="2">
    <source>
        <dbReference type="EMBL" id="RDL36923.1"/>
    </source>
</evidence>
<feature type="compositionally biased region" description="Low complexity" evidence="1">
    <location>
        <begin position="105"/>
        <end position="123"/>
    </location>
</feature>
<protein>
    <submittedName>
        <fullName evidence="2">Uncharacterized protein</fullName>
    </submittedName>
</protein>
<accession>A0A370TN09</accession>
<name>A0A370TN09_9HELO</name>
<keyword evidence="3" id="KW-1185">Reference proteome</keyword>
<evidence type="ECO:0000256" key="1">
    <source>
        <dbReference type="SAM" id="MobiDB-lite"/>
    </source>
</evidence>
<feature type="region of interest" description="Disordered" evidence="1">
    <location>
        <begin position="208"/>
        <end position="259"/>
    </location>
</feature>
<organism evidence="2 3">
    <name type="scientific">Venustampulla echinocandica</name>
    <dbReference type="NCBI Taxonomy" id="2656787"/>
    <lineage>
        <taxon>Eukaryota</taxon>
        <taxon>Fungi</taxon>
        <taxon>Dikarya</taxon>
        <taxon>Ascomycota</taxon>
        <taxon>Pezizomycotina</taxon>
        <taxon>Leotiomycetes</taxon>
        <taxon>Helotiales</taxon>
        <taxon>Pleuroascaceae</taxon>
        <taxon>Venustampulla</taxon>
    </lineage>
</organism>
<dbReference type="GeneID" id="43599124"/>
<dbReference type="EMBL" id="NPIC01000004">
    <property type="protein sequence ID" value="RDL36923.1"/>
    <property type="molecule type" value="Genomic_DNA"/>
</dbReference>
<feature type="region of interest" description="Disordered" evidence="1">
    <location>
        <begin position="1"/>
        <end position="36"/>
    </location>
</feature>
<dbReference type="Proteomes" id="UP000254866">
    <property type="component" value="Unassembled WGS sequence"/>
</dbReference>
<sequence>MANSSAPLSSGWAPINQPKVFPVSSPSLRSRSAQSSPLVGSAAASSIKSCSHGSSIVHPTDTSVAFSDDAYDNHISSSRASSLEPLSESGAEPPTTSDIEPSVDPISQYASGSSPSPSPQSLSEIEISDCFPEAHIIQFCLFLVHNKCIRVQQHIPEFNALLTKLGYDDPEIPRQVRDKLRVLARGRILQLGQKMEASGALRVTNRRRLKRKRVGEDGEESNKGGAKKKASDESGEEGSPIGVNRMDSEEDEEETNYRRATRKCCRVDEAVGAETVEFSKWTEDWDPRGWDGDLRCPWGWEGLVQYHGQERSEDEEIGGQVRREVFVVEEGEVEVNVLD</sequence>
<dbReference type="AlphaFoldDB" id="A0A370TN09"/>
<evidence type="ECO:0000313" key="3">
    <source>
        <dbReference type="Proteomes" id="UP000254866"/>
    </source>
</evidence>
<feature type="compositionally biased region" description="Low complexity" evidence="1">
    <location>
        <begin position="24"/>
        <end position="36"/>
    </location>
</feature>
<feature type="compositionally biased region" description="Low complexity" evidence="1">
    <location>
        <begin position="77"/>
        <end position="89"/>
    </location>
</feature>
<comment type="caution">
    <text evidence="2">The sequence shown here is derived from an EMBL/GenBank/DDBJ whole genome shotgun (WGS) entry which is preliminary data.</text>
</comment>
<gene>
    <name evidence="2" type="ORF">BP5553_06275</name>
</gene>
<feature type="region of interest" description="Disordered" evidence="1">
    <location>
        <begin position="77"/>
        <end position="123"/>
    </location>
</feature>
<proteinExistence type="predicted"/>
<reference evidence="2 3" key="1">
    <citation type="journal article" date="2018" name="IMA Fungus">
        <title>IMA Genome-F 9: Draft genome sequence of Annulohypoxylon stygium, Aspergillus mulundensis, Berkeleyomyces basicola (syn. Thielaviopsis basicola), Ceratocystis smalleyi, two Cercospora beticola strains, Coleophoma cylindrospora, Fusarium fracticaudum, Phialophora cf. hyalina, and Morchella septimelata.</title>
        <authorList>
            <person name="Wingfield B.D."/>
            <person name="Bills G.F."/>
            <person name="Dong Y."/>
            <person name="Huang W."/>
            <person name="Nel W.J."/>
            <person name="Swalarsk-Parry B.S."/>
            <person name="Vaghefi N."/>
            <person name="Wilken P.M."/>
            <person name="An Z."/>
            <person name="de Beer Z.W."/>
            <person name="De Vos L."/>
            <person name="Chen L."/>
            <person name="Duong T.A."/>
            <person name="Gao Y."/>
            <person name="Hammerbacher A."/>
            <person name="Kikkert J.R."/>
            <person name="Li Y."/>
            <person name="Li H."/>
            <person name="Li K."/>
            <person name="Li Q."/>
            <person name="Liu X."/>
            <person name="Ma X."/>
            <person name="Naidoo K."/>
            <person name="Pethybridge S.J."/>
            <person name="Sun J."/>
            <person name="Steenkamp E.T."/>
            <person name="van der Nest M.A."/>
            <person name="van Wyk S."/>
            <person name="Wingfield M.J."/>
            <person name="Xiong C."/>
            <person name="Yue Q."/>
            <person name="Zhang X."/>
        </authorList>
    </citation>
    <scope>NUCLEOTIDE SEQUENCE [LARGE SCALE GENOMIC DNA]</scope>
    <source>
        <strain evidence="2 3">BP 5553</strain>
    </source>
</reference>
<dbReference type="RefSeq" id="XP_031869579.1">
    <property type="nucleotide sequence ID" value="XM_032014898.1"/>
</dbReference>